<feature type="transmembrane region" description="Helical" evidence="1">
    <location>
        <begin position="101"/>
        <end position="125"/>
    </location>
</feature>
<keyword evidence="1" id="KW-0472">Membrane</keyword>
<evidence type="ECO:0000313" key="4">
    <source>
        <dbReference type="Proteomes" id="UP000176741"/>
    </source>
</evidence>
<organism evidence="3 4">
    <name type="scientific">Candidatus Woesebacteria bacterium RIFCSPHIGHO2_01_FULL_38_26b</name>
    <dbReference type="NCBI Taxonomy" id="1802491"/>
    <lineage>
        <taxon>Bacteria</taxon>
        <taxon>Candidatus Woeseibacteriota</taxon>
    </lineage>
</organism>
<sequence length="170" mass="17667">MKKTLSKLLITIIFIYLLNALFPNLSFAAIPPPPGNCGTLGNSCCTGRICYGGLKCSSTTNKCITDPAKTALCVSGTAINTAIGCIPISSTSNLVGFFLRWAIGLAGGIAFLFIVYATFLIITSAGNPQRLGAGKELLGSAITGLLMIMFSVYILRVIGVDILGLGQVGL</sequence>
<evidence type="ECO:0000313" key="3">
    <source>
        <dbReference type="EMBL" id="OGM21454.1"/>
    </source>
</evidence>
<dbReference type="AlphaFoldDB" id="A0A1F7Y2B1"/>
<feature type="chain" id="PRO_5009533788" evidence="2">
    <location>
        <begin position="29"/>
        <end position="170"/>
    </location>
</feature>
<feature type="transmembrane region" description="Helical" evidence="1">
    <location>
        <begin position="137"/>
        <end position="155"/>
    </location>
</feature>
<keyword evidence="2" id="KW-0732">Signal</keyword>
<proteinExistence type="predicted"/>
<feature type="signal peptide" evidence="2">
    <location>
        <begin position="1"/>
        <end position="28"/>
    </location>
</feature>
<name>A0A1F7Y2B1_9BACT</name>
<dbReference type="Proteomes" id="UP000176741">
    <property type="component" value="Unassembled WGS sequence"/>
</dbReference>
<evidence type="ECO:0000256" key="1">
    <source>
        <dbReference type="SAM" id="Phobius"/>
    </source>
</evidence>
<keyword evidence="1" id="KW-1133">Transmembrane helix</keyword>
<evidence type="ECO:0000256" key="2">
    <source>
        <dbReference type="SAM" id="SignalP"/>
    </source>
</evidence>
<accession>A0A1F7Y2B1</accession>
<gene>
    <name evidence="3" type="ORF">A2771_04040</name>
</gene>
<protein>
    <submittedName>
        <fullName evidence="3">Uncharacterized protein</fullName>
    </submittedName>
</protein>
<comment type="caution">
    <text evidence="3">The sequence shown here is derived from an EMBL/GenBank/DDBJ whole genome shotgun (WGS) entry which is preliminary data.</text>
</comment>
<dbReference type="EMBL" id="MGGD01000009">
    <property type="protein sequence ID" value="OGM21454.1"/>
    <property type="molecule type" value="Genomic_DNA"/>
</dbReference>
<reference evidence="3 4" key="1">
    <citation type="journal article" date="2016" name="Nat. Commun.">
        <title>Thousands of microbial genomes shed light on interconnected biogeochemical processes in an aquifer system.</title>
        <authorList>
            <person name="Anantharaman K."/>
            <person name="Brown C.T."/>
            <person name="Hug L.A."/>
            <person name="Sharon I."/>
            <person name="Castelle C.J."/>
            <person name="Probst A.J."/>
            <person name="Thomas B.C."/>
            <person name="Singh A."/>
            <person name="Wilkins M.J."/>
            <person name="Karaoz U."/>
            <person name="Brodie E.L."/>
            <person name="Williams K.H."/>
            <person name="Hubbard S.S."/>
            <person name="Banfield J.F."/>
        </authorList>
    </citation>
    <scope>NUCLEOTIDE SEQUENCE [LARGE SCALE GENOMIC DNA]</scope>
</reference>
<keyword evidence="1" id="KW-0812">Transmembrane</keyword>